<accession>A0A1F7Y0Y4</accession>
<organism evidence="2 3">
    <name type="scientific">Candidatus Woesebacteria bacterium RIFCSPHIGHO2_01_FULL_38_26b</name>
    <dbReference type="NCBI Taxonomy" id="1802491"/>
    <lineage>
        <taxon>Bacteria</taxon>
        <taxon>Candidatus Woeseibacteriota</taxon>
    </lineage>
</organism>
<dbReference type="AlphaFoldDB" id="A0A1F7Y0Y4"/>
<feature type="domain" description="SGNH hydrolase-type esterase" evidence="1">
    <location>
        <begin position="9"/>
        <end position="187"/>
    </location>
</feature>
<evidence type="ECO:0000313" key="3">
    <source>
        <dbReference type="Proteomes" id="UP000176741"/>
    </source>
</evidence>
<dbReference type="SUPFAM" id="SSF52266">
    <property type="entry name" value="SGNH hydrolase"/>
    <property type="match status" value="1"/>
</dbReference>
<dbReference type="Gene3D" id="3.40.50.1110">
    <property type="entry name" value="SGNH hydrolase"/>
    <property type="match status" value="1"/>
</dbReference>
<proteinExistence type="predicted"/>
<gene>
    <name evidence="2" type="ORF">A2771_04340</name>
</gene>
<dbReference type="Pfam" id="PF13472">
    <property type="entry name" value="Lipase_GDSL_2"/>
    <property type="match status" value="1"/>
</dbReference>
<dbReference type="Proteomes" id="UP000176741">
    <property type="component" value="Unassembled WGS sequence"/>
</dbReference>
<evidence type="ECO:0000313" key="2">
    <source>
        <dbReference type="EMBL" id="OGM20951.1"/>
    </source>
</evidence>
<evidence type="ECO:0000259" key="1">
    <source>
        <dbReference type="Pfam" id="PF13472"/>
    </source>
</evidence>
<dbReference type="PANTHER" id="PTHR30383">
    <property type="entry name" value="THIOESTERASE 1/PROTEASE 1/LYSOPHOSPHOLIPASE L1"/>
    <property type="match status" value="1"/>
</dbReference>
<name>A0A1F7Y0Y4_9BACT</name>
<sequence length="197" mass="22661">MSTDKTFCIFGDSVTQAAYIEKSWVDMLRIYLEKKYSNDFINVFNLGVGGNTTDDVAKRFKFESLMRTPTDIIFAVGVNDSGYFRTPDKPIVSEVNFDKNITSLITEAKEFTGNITFVGLVLGDDSILKPFPDSSQGKSYKYERVEEYNRRVQEMAQTNSCRFIQLFEKLKPEDFLDGLHPNDQGHKKIFEEVKNHF</sequence>
<dbReference type="PANTHER" id="PTHR30383:SF5">
    <property type="entry name" value="SGNH HYDROLASE-TYPE ESTERASE DOMAIN-CONTAINING PROTEIN"/>
    <property type="match status" value="1"/>
</dbReference>
<comment type="caution">
    <text evidence="2">The sequence shown here is derived from an EMBL/GenBank/DDBJ whole genome shotgun (WGS) entry which is preliminary data.</text>
</comment>
<dbReference type="InterPro" id="IPR036514">
    <property type="entry name" value="SGNH_hydro_sf"/>
</dbReference>
<protein>
    <recommendedName>
        <fullName evidence="1">SGNH hydrolase-type esterase domain-containing protein</fullName>
    </recommendedName>
</protein>
<dbReference type="InterPro" id="IPR051532">
    <property type="entry name" value="Ester_Hydrolysis_Enzymes"/>
</dbReference>
<dbReference type="GO" id="GO:0004622">
    <property type="term" value="F:phosphatidylcholine lysophospholipase activity"/>
    <property type="evidence" value="ECO:0007669"/>
    <property type="project" value="TreeGrafter"/>
</dbReference>
<dbReference type="CDD" id="cd00229">
    <property type="entry name" value="SGNH_hydrolase"/>
    <property type="match status" value="1"/>
</dbReference>
<reference evidence="2 3" key="1">
    <citation type="journal article" date="2016" name="Nat. Commun.">
        <title>Thousands of microbial genomes shed light on interconnected biogeochemical processes in an aquifer system.</title>
        <authorList>
            <person name="Anantharaman K."/>
            <person name="Brown C.T."/>
            <person name="Hug L.A."/>
            <person name="Sharon I."/>
            <person name="Castelle C.J."/>
            <person name="Probst A.J."/>
            <person name="Thomas B.C."/>
            <person name="Singh A."/>
            <person name="Wilkins M.J."/>
            <person name="Karaoz U."/>
            <person name="Brodie E.L."/>
            <person name="Williams K.H."/>
            <person name="Hubbard S.S."/>
            <person name="Banfield J.F."/>
        </authorList>
    </citation>
    <scope>NUCLEOTIDE SEQUENCE [LARGE SCALE GENOMIC DNA]</scope>
</reference>
<dbReference type="InterPro" id="IPR013830">
    <property type="entry name" value="SGNH_hydro"/>
</dbReference>
<dbReference type="EMBL" id="MGGD01000023">
    <property type="protein sequence ID" value="OGM20951.1"/>
    <property type="molecule type" value="Genomic_DNA"/>
</dbReference>